<feature type="transmembrane region" description="Helical" evidence="2">
    <location>
        <begin position="104"/>
        <end position="126"/>
    </location>
</feature>
<evidence type="ECO:0000256" key="2">
    <source>
        <dbReference type="SAM" id="Phobius"/>
    </source>
</evidence>
<dbReference type="AlphaFoldDB" id="A0A061IU99"/>
<reference evidence="3 4" key="1">
    <citation type="submission" date="2013-07" db="EMBL/GenBank/DDBJ databases">
        <authorList>
            <person name="Stoco P.H."/>
            <person name="Wagner G."/>
            <person name="Gerber A."/>
            <person name="Zaha A."/>
            <person name="Thompson C."/>
            <person name="Bartholomeu D.C."/>
            <person name="Luckemeyer D.D."/>
            <person name="Bahia D."/>
            <person name="Loreto E."/>
            <person name="Prestes E.B."/>
            <person name="Lima F.M."/>
            <person name="Rodrigues-Luiz G."/>
            <person name="Vallejo G.A."/>
            <person name="Filho J.F."/>
            <person name="Monteiro K.M."/>
            <person name="Tyler K.M."/>
            <person name="de Almeida L.G."/>
            <person name="Ortiz M.F."/>
            <person name="Siervo M.A."/>
            <person name="de Moraes M.H."/>
            <person name="Cunha O.L."/>
            <person name="Mendonca-Neto R."/>
            <person name="Silva R."/>
            <person name="Teixeira S.M."/>
            <person name="Murta S.M."/>
            <person name="Sincero T.C."/>
            <person name="Mendes T.A."/>
            <person name="Urmenyi T.P."/>
            <person name="Silva V.G."/>
            <person name="da Rocha W.D."/>
            <person name="Andersson B."/>
            <person name="Romanha A.J."/>
            <person name="Steindel M."/>
            <person name="de Vasconcelos A.T."/>
            <person name="Grisard E.C."/>
        </authorList>
    </citation>
    <scope>NUCLEOTIDE SEQUENCE [LARGE SCALE GENOMIC DNA]</scope>
    <source>
        <strain evidence="3 4">SC58</strain>
    </source>
</reference>
<accession>A0A061IU99</accession>
<keyword evidence="2" id="KW-1133">Transmembrane helix</keyword>
<feature type="transmembrane region" description="Helical" evidence="2">
    <location>
        <begin position="32"/>
        <end position="55"/>
    </location>
</feature>
<organism evidence="3 4">
    <name type="scientific">Trypanosoma rangeli SC58</name>
    <dbReference type="NCBI Taxonomy" id="429131"/>
    <lineage>
        <taxon>Eukaryota</taxon>
        <taxon>Discoba</taxon>
        <taxon>Euglenozoa</taxon>
        <taxon>Kinetoplastea</taxon>
        <taxon>Metakinetoplastina</taxon>
        <taxon>Trypanosomatida</taxon>
        <taxon>Trypanosomatidae</taxon>
        <taxon>Trypanosoma</taxon>
        <taxon>Herpetosoma</taxon>
    </lineage>
</organism>
<proteinExistence type="predicted"/>
<name>A0A061IU99_TRYRA</name>
<gene>
    <name evidence="3" type="ORF">TRSC58_06744</name>
</gene>
<dbReference type="OrthoDB" id="270615at2759"/>
<keyword evidence="4" id="KW-1185">Reference proteome</keyword>
<keyword evidence="2" id="KW-0812">Transmembrane</keyword>
<evidence type="ECO:0000313" key="4">
    <source>
        <dbReference type="Proteomes" id="UP000031737"/>
    </source>
</evidence>
<evidence type="ECO:0000256" key="1">
    <source>
        <dbReference type="SAM" id="MobiDB-lite"/>
    </source>
</evidence>
<evidence type="ECO:0008006" key="5">
    <source>
        <dbReference type="Google" id="ProtNLM"/>
    </source>
</evidence>
<evidence type="ECO:0000313" key="3">
    <source>
        <dbReference type="EMBL" id="ESL05600.1"/>
    </source>
</evidence>
<feature type="region of interest" description="Disordered" evidence="1">
    <location>
        <begin position="270"/>
        <end position="292"/>
    </location>
</feature>
<sequence>MRPAEGVLRYRLLELRARVWCALFPNDRPAPLFTLVSVIGNGAQLIRGFAILVSLPCSTLTMQWCALGLSNAIVNMIYAIALMWRIRYRIKRGIPTEWSTLRLFIMDPINIAFLFYVAWEILWMVGASWVTTTPRVQDACDTYISIQLYCCCVFIIMGGTLLFLTFVTELFKRPRWRRRADEMWRRRHPTRGSAPLSLTNILGDDYRTDMGTIPRSTQHHPQVQLEQKQGEEMTFAGQALSYSSGMVAGNVDASAFREGSNRQVSALSLTENEGSPPRGTICFSPRACDQNE</sequence>
<feature type="transmembrane region" description="Helical" evidence="2">
    <location>
        <begin position="61"/>
        <end position="84"/>
    </location>
</feature>
<feature type="transmembrane region" description="Helical" evidence="2">
    <location>
        <begin position="146"/>
        <end position="171"/>
    </location>
</feature>
<dbReference type="VEuPathDB" id="TriTrypDB:TRSC58_06744"/>
<dbReference type="EMBL" id="AUPL01006744">
    <property type="protein sequence ID" value="ESL05600.1"/>
    <property type="molecule type" value="Genomic_DNA"/>
</dbReference>
<comment type="caution">
    <text evidence="3">The sequence shown here is derived from an EMBL/GenBank/DDBJ whole genome shotgun (WGS) entry which is preliminary data.</text>
</comment>
<dbReference type="Proteomes" id="UP000031737">
    <property type="component" value="Unassembled WGS sequence"/>
</dbReference>
<keyword evidence="2" id="KW-0472">Membrane</keyword>
<protein>
    <recommendedName>
        <fullName evidence="5">Transmembrane protein</fullName>
    </recommendedName>
</protein>